<feature type="compositionally biased region" description="Basic and acidic residues" evidence="1">
    <location>
        <begin position="32"/>
        <end position="41"/>
    </location>
</feature>
<accession>A0A6J4Q355</accession>
<evidence type="ECO:0000313" key="2">
    <source>
        <dbReference type="EMBL" id="CAA9429443.1"/>
    </source>
</evidence>
<organism evidence="2">
    <name type="scientific">uncultured Phycisphaerae bacterium</name>
    <dbReference type="NCBI Taxonomy" id="904963"/>
    <lineage>
        <taxon>Bacteria</taxon>
        <taxon>Pseudomonadati</taxon>
        <taxon>Planctomycetota</taxon>
        <taxon>Phycisphaerae</taxon>
        <taxon>environmental samples</taxon>
    </lineage>
</organism>
<dbReference type="AlphaFoldDB" id="A0A6J4Q355"/>
<name>A0A6J4Q355_9BACT</name>
<sequence length="61" mass="7329">APRRVRRRRAPLHPHPQPADQGRRDHRHRRRQADPGRERAAPRTIPRQARRVRQAARRDPV</sequence>
<proteinExistence type="predicted"/>
<dbReference type="EMBL" id="CADCUQ010000780">
    <property type="protein sequence ID" value="CAA9429443.1"/>
    <property type="molecule type" value="Genomic_DNA"/>
</dbReference>
<feature type="region of interest" description="Disordered" evidence="1">
    <location>
        <begin position="1"/>
        <end position="61"/>
    </location>
</feature>
<gene>
    <name evidence="2" type="ORF">AVDCRST_MAG64-3432</name>
</gene>
<reference evidence="2" key="1">
    <citation type="submission" date="2020-02" db="EMBL/GenBank/DDBJ databases">
        <authorList>
            <person name="Meier V. D."/>
        </authorList>
    </citation>
    <scope>NUCLEOTIDE SEQUENCE</scope>
    <source>
        <strain evidence="2">AVDCRST_MAG64</strain>
    </source>
</reference>
<feature type="non-terminal residue" evidence="2">
    <location>
        <position position="61"/>
    </location>
</feature>
<feature type="compositionally biased region" description="Basic residues" evidence="1">
    <location>
        <begin position="1"/>
        <end position="12"/>
    </location>
</feature>
<protein>
    <submittedName>
        <fullName evidence="2">Uncharacterized protein</fullName>
    </submittedName>
</protein>
<feature type="non-terminal residue" evidence="2">
    <location>
        <position position="1"/>
    </location>
</feature>
<evidence type="ECO:0000256" key="1">
    <source>
        <dbReference type="SAM" id="MobiDB-lite"/>
    </source>
</evidence>